<feature type="region of interest" description="Disordered" evidence="1">
    <location>
        <begin position="1"/>
        <end position="33"/>
    </location>
</feature>
<feature type="region of interest" description="Disordered" evidence="1">
    <location>
        <begin position="140"/>
        <end position="167"/>
    </location>
</feature>
<evidence type="ECO:0000313" key="2">
    <source>
        <dbReference type="EMBL" id="MFC4014803.1"/>
    </source>
</evidence>
<dbReference type="RefSeq" id="WP_379534629.1">
    <property type="nucleotide sequence ID" value="NZ_JBHSBI010000037.1"/>
</dbReference>
<dbReference type="SUPFAM" id="SSF110849">
    <property type="entry name" value="ParB/Sulfiredoxin"/>
    <property type="match status" value="1"/>
</dbReference>
<dbReference type="Proteomes" id="UP001595851">
    <property type="component" value="Unassembled WGS sequence"/>
</dbReference>
<reference evidence="3" key="1">
    <citation type="journal article" date="2019" name="Int. J. Syst. Evol. Microbiol.">
        <title>The Global Catalogue of Microorganisms (GCM) 10K type strain sequencing project: providing services to taxonomists for standard genome sequencing and annotation.</title>
        <authorList>
            <consortium name="The Broad Institute Genomics Platform"/>
            <consortium name="The Broad Institute Genome Sequencing Center for Infectious Disease"/>
            <person name="Wu L."/>
            <person name="Ma J."/>
        </authorList>
    </citation>
    <scope>NUCLEOTIDE SEQUENCE [LARGE SCALE GENOMIC DNA]</scope>
    <source>
        <strain evidence="3">TBRC 1276</strain>
    </source>
</reference>
<evidence type="ECO:0000256" key="1">
    <source>
        <dbReference type="SAM" id="MobiDB-lite"/>
    </source>
</evidence>
<proteinExistence type="predicted"/>
<accession>A0ABV8GLW3</accession>
<protein>
    <recommendedName>
        <fullName evidence="4">ParB/Sulfiredoxin domain-containing protein</fullName>
    </recommendedName>
</protein>
<comment type="caution">
    <text evidence="2">The sequence shown here is derived from an EMBL/GenBank/DDBJ whole genome shotgun (WGS) entry which is preliminary data.</text>
</comment>
<evidence type="ECO:0008006" key="4">
    <source>
        <dbReference type="Google" id="ProtNLM"/>
    </source>
</evidence>
<sequence>MTHPHLHHTGTGEHVPTALRPSDARRSGSDRADSTQVEVFQMLGWRWDITEAKKLTQGRAPDGQIVTERWAAMIQLVAIDAEHVVQVDLSEPLIMATVPNGGMLIIDGWHRLCKAVAFGVAELPAVILTEEEELACRIFGGEEDDEETEGEIEGEGDTTDEDTFGSA</sequence>
<gene>
    <name evidence="2" type="ORF">ACFOY2_46810</name>
</gene>
<organism evidence="2 3">
    <name type="scientific">Nonomuraea purpurea</name>
    <dbReference type="NCBI Taxonomy" id="1849276"/>
    <lineage>
        <taxon>Bacteria</taxon>
        <taxon>Bacillati</taxon>
        <taxon>Actinomycetota</taxon>
        <taxon>Actinomycetes</taxon>
        <taxon>Streptosporangiales</taxon>
        <taxon>Streptosporangiaceae</taxon>
        <taxon>Nonomuraea</taxon>
    </lineage>
</organism>
<feature type="compositionally biased region" description="Basic and acidic residues" evidence="1">
    <location>
        <begin position="22"/>
        <end position="33"/>
    </location>
</feature>
<feature type="compositionally biased region" description="Acidic residues" evidence="1">
    <location>
        <begin position="141"/>
        <end position="167"/>
    </location>
</feature>
<dbReference type="InterPro" id="IPR036086">
    <property type="entry name" value="ParB/Sulfiredoxin_sf"/>
</dbReference>
<name>A0ABV8GLW3_9ACTN</name>
<evidence type="ECO:0000313" key="3">
    <source>
        <dbReference type="Proteomes" id="UP001595851"/>
    </source>
</evidence>
<dbReference type="EMBL" id="JBHSBI010000037">
    <property type="protein sequence ID" value="MFC4014803.1"/>
    <property type="molecule type" value="Genomic_DNA"/>
</dbReference>
<keyword evidence="3" id="KW-1185">Reference proteome</keyword>